<dbReference type="Pfam" id="PF14322">
    <property type="entry name" value="SusD-like_3"/>
    <property type="match status" value="1"/>
</dbReference>
<sequence>MKKSIVITLSISALIMVGCDVLDKYPLDKPSQETFYTNALEINGGINACYKFLQETDESSYVFPIVLDCMSDIGFPRQDNDFKTIAKGEQDDKNGTIGKTWKRAYQGIGRCNNMLQVIDEKSSLLSESEIKQFRGEVLFLRAYYYTRLVTYFGDVPLILKSVESVDEGLNVTRTPKDQIIDQIFADYDEAAQLLPLTYSAAADKGRATSGTANAYKARAALYFGKWDIAATAAQAVISSGVYKLYPKYGSLFLPEGLWDPSNREIILMKEYSAELNHYHSLPQYLLSRNVSGWACLVPSQNMIDSYQCIDGKNIAESPLFDKKAPFENRDPRLKLSFVMPGDRFGDYRFEGHADSTICYNYVTDSWVTNNDCYSVNQYTSYTGYYPRKYAAMEYKDKRTQGDYPVILCRYGEVLLTYAEAKIEMNQIDQSVVDAINELRTARDDVKMATYSLSDFADQNKARLKVRLERKIELAFEGFRFTDLRRWGWANIYGNRPVLGRPFKGSIADWPDVSFDENGEPEYIGWQNYAPHPSTDYRIVENRLFTPGRDELWPIPESERNLNPGLEQNPGY</sequence>
<evidence type="ECO:0000256" key="1">
    <source>
        <dbReference type="ARBA" id="ARBA00004442"/>
    </source>
</evidence>
<evidence type="ECO:0008006" key="10">
    <source>
        <dbReference type="Google" id="ProtNLM"/>
    </source>
</evidence>
<reference evidence="8 9" key="1">
    <citation type="submission" date="2012-02" db="EMBL/GenBank/DDBJ databases">
        <title>The Genome Sequence of Parabacteroides johnsonii CL02T12C29.</title>
        <authorList>
            <consortium name="The Broad Institute Genome Sequencing Platform"/>
            <person name="Earl A."/>
            <person name="Ward D."/>
            <person name="Feldgarden M."/>
            <person name="Gevers D."/>
            <person name="Zitomersky N.L."/>
            <person name="Coyne M.J."/>
            <person name="Comstock L.E."/>
            <person name="Young S.K."/>
            <person name="Zeng Q."/>
            <person name="Gargeya S."/>
            <person name="Fitzgerald M."/>
            <person name="Haas B."/>
            <person name="Abouelleil A."/>
            <person name="Alvarado L."/>
            <person name="Arachchi H.M."/>
            <person name="Berlin A."/>
            <person name="Chapman S.B."/>
            <person name="Gearin G."/>
            <person name="Goldberg J."/>
            <person name="Griggs A."/>
            <person name="Gujja S."/>
            <person name="Hansen M."/>
            <person name="Heiman D."/>
            <person name="Howarth C."/>
            <person name="Larimer J."/>
            <person name="Lui A."/>
            <person name="MacDonald P.J.P."/>
            <person name="McCowen C."/>
            <person name="Montmayeur A."/>
            <person name="Murphy C."/>
            <person name="Neiman D."/>
            <person name="Pearson M."/>
            <person name="Priest M."/>
            <person name="Roberts A."/>
            <person name="Saif S."/>
            <person name="Shea T."/>
            <person name="Sisk P."/>
            <person name="Stolte C."/>
            <person name="Sykes S."/>
            <person name="Wortman J."/>
            <person name="Nusbaum C."/>
            <person name="Birren B."/>
        </authorList>
    </citation>
    <scope>NUCLEOTIDE SEQUENCE [LARGE SCALE GENOMIC DNA]</scope>
    <source>
        <strain evidence="8 9">CL02T12C29</strain>
    </source>
</reference>
<evidence type="ECO:0000313" key="8">
    <source>
        <dbReference type="EMBL" id="EKN12467.1"/>
    </source>
</evidence>
<dbReference type="Gene3D" id="1.25.40.390">
    <property type="match status" value="1"/>
</dbReference>
<dbReference type="GO" id="GO:0009279">
    <property type="term" value="C:cell outer membrane"/>
    <property type="evidence" value="ECO:0007669"/>
    <property type="project" value="UniProtKB-SubCell"/>
</dbReference>
<dbReference type="EMBL" id="AGZP01000011">
    <property type="protein sequence ID" value="EKN12467.1"/>
    <property type="molecule type" value="Genomic_DNA"/>
</dbReference>
<comment type="subcellular location">
    <subcellularLocation>
        <location evidence="1">Cell outer membrane</location>
    </subcellularLocation>
</comment>
<evidence type="ECO:0000259" key="6">
    <source>
        <dbReference type="Pfam" id="PF07980"/>
    </source>
</evidence>
<evidence type="ECO:0000313" key="9">
    <source>
        <dbReference type="Proteomes" id="UP000001218"/>
    </source>
</evidence>
<comment type="similarity">
    <text evidence="2">Belongs to the SusD family.</text>
</comment>
<dbReference type="Proteomes" id="UP000001218">
    <property type="component" value="Unassembled WGS sequence"/>
</dbReference>
<comment type="caution">
    <text evidence="8">The sequence shown here is derived from an EMBL/GenBank/DDBJ whole genome shotgun (WGS) entry which is preliminary data.</text>
</comment>
<dbReference type="SUPFAM" id="SSF48452">
    <property type="entry name" value="TPR-like"/>
    <property type="match status" value="1"/>
</dbReference>
<dbReference type="InterPro" id="IPR011990">
    <property type="entry name" value="TPR-like_helical_dom_sf"/>
</dbReference>
<feature type="domain" description="RagB/SusD" evidence="6">
    <location>
        <begin position="269"/>
        <end position="571"/>
    </location>
</feature>
<keyword evidence="3" id="KW-0732">Signal</keyword>
<dbReference type="InterPro" id="IPR012944">
    <property type="entry name" value="SusD_RagB_dom"/>
</dbReference>
<evidence type="ECO:0000256" key="3">
    <source>
        <dbReference type="ARBA" id="ARBA00022729"/>
    </source>
</evidence>
<dbReference type="HOGENOM" id="CLU_015553_0_0_10"/>
<gene>
    <name evidence="8" type="ORF">HMPREF1077_01243</name>
</gene>
<keyword evidence="4" id="KW-0472">Membrane</keyword>
<proteinExistence type="inferred from homology"/>
<organism evidence="8 9">
    <name type="scientific">Parabacteroides johnsonii CL02T12C29</name>
    <dbReference type="NCBI Taxonomy" id="999419"/>
    <lineage>
        <taxon>Bacteria</taxon>
        <taxon>Pseudomonadati</taxon>
        <taxon>Bacteroidota</taxon>
        <taxon>Bacteroidia</taxon>
        <taxon>Bacteroidales</taxon>
        <taxon>Tannerellaceae</taxon>
        <taxon>Parabacteroides</taxon>
    </lineage>
</organism>
<dbReference type="PATRIC" id="fig|999419.3.peg.1270"/>
<dbReference type="RefSeq" id="WP_008155555.1">
    <property type="nucleotide sequence ID" value="NZ_JH976465.1"/>
</dbReference>
<dbReference type="InterPro" id="IPR033985">
    <property type="entry name" value="SusD-like_N"/>
</dbReference>
<name>K5YFW0_9BACT</name>
<evidence type="ECO:0000256" key="5">
    <source>
        <dbReference type="ARBA" id="ARBA00023237"/>
    </source>
</evidence>
<dbReference type="OrthoDB" id="5694214at2"/>
<dbReference type="eggNOG" id="COG1435">
    <property type="taxonomic scope" value="Bacteria"/>
</dbReference>
<accession>K5YFW0</accession>
<dbReference type="CDD" id="cd08977">
    <property type="entry name" value="SusD"/>
    <property type="match status" value="1"/>
</dbReference>
<dbReference type="AlphaFoldDB" id="K5YFW0"/>
<dbReference type="Pfam" id="PF07980">
    <property type="entry name" value="SusD_RagB"/>
    <property type="match status" value="1"/>
</dbReference>
<evidence type="ECO:0000256" key="4">
    <source>
        <dbReference type="ARBA" id="ARBA00023136"/>
    </source>
</evidence>
<evidence type="ECO:0000256" key="2">
    <source>
        <dbReference type="ARBA" id="ARBA00006275"/>
    </source>
</evidence>
<feature type="domain" description="SusD-like N-terminal" evidence="7">
    <location>
        <begin position="58"/>
        <end position="220"/>
    </location>
</feature>
<evidence type="ECO:0000259" key="7">
    <source>
        <dbReference type="Pfam" id="PF14322"/>
    </source>
</evidence>
<dbReference type="PROSITE" id="PS51257">
    <property type="entry name" value="PROKAR_LIPOPROTEIN"/>
    <property type="match status" value="1"/>
</dbReference>
<keyword evidence="5" id="KW-0998">Cell outer membrane</keyword>
<protein>
    <recommendedName>
        <fullName evidence="10">RagB/SusD domain-containing protein</fullName>
    </recommendedName>
</protein>